<protein>
    <submittedName>
        <fullName evidence="1">Uncharacterized protein</fullName>
    </submittedName>
</protein>
<dbReference type="Proteomes" id="UP000192359">
    <property type="component" value="Unassembled WGS sequence"/>
</dbReference>
<evidence type="ECO:0000313" key="2">
    <source>
        <dbReference type="Proteomes" id="UP000192359"/>
    </source>
</evidence>
<dbReference type="EMBL" id="LXWF01000022">
    <property type="protein sequence ID" value="ORC18840.1"/>
    <property type="molecule type" value="Genomic_DNA"/>
</dbReference>
<gene>
    <name evidence="1" type="ORF">A7979_02235</name>
</gene>
<keyword evidence="2" id="KW-1185">Reference proteome</keyword>
<accession>A0A1Y1RPL0</accession>
<proteinExistence type="predicted"/>
<reference evidence="1 2" key="1">
    <citation type="submission" date="2016-05" db="EMBL/GenBank/DDBJ databases">
        <title>Draft genome sequence of a porcine commensal Rothia nasimurium.</title>
        <authorList>
            <person name="Gaiser R.A."/>
            <person name="Van Baarlen P."/>
            <person name="Wells J.M."/>
        </authorList>
    </citation>
    <scope>NUCLEOTIDE SEQUENCE [LARGE SCALE GENOMIC DNA]</scope>
    <source>
        <strain evidence="1 2">PT-32</strain>
    </source>
</reference>
<comment type="caution">
    <text evidence="1">The sequence shown here is derived from an EMBL/GenBank/DDBJ whole genome shotgun (WGS) entry which is preliminary data.</text>
</comment>
<sequence length="61" mass="6839">MLEAIASALILSQDEREAAQQNSTRASIHSMWLRGITSQLLSRNYSMQFRQKSNAAARQAT</sequence>
<name>A0A1Y1RPL0_9MICC</name>
<evidence type="ECO:0000313" key="1">
    <source>
        <dbReference type="EMBL" id="ORC18840.1"/>
    </source>
</evidence>
<dbReference type="AlphaFoldDB" id="A0A1Y1RPL0"/>
<organism evidence="1 2">
    <name type="scientific">Rothia nasimurium</name>
    <dbReference type="NCBI Taxonomy" id="85336"/>
    <lineage>
        <taxon>Bacteria</taxon>
        <taxon>Bacillati</taxon>
        <taxon>Actinomycetota</taxon>
        <taxon>Actinomycetes</taxon>
        <taxon>Micrococcales</taxon>
        <taxon>Micrococcaceae</taxon>
        <taxon>Rothia</taxon>
    </lineage>
</organism>